<feature type="domain" description="Methyltransferase type 11" evidence="1">
    <location>
        <begin position="54"/>
        <end position="158"/>
    </location>
</feature>
<proteinExistence type="predicted"/>
<dbReference type="PANTHER" id="PTHR43861:SF1">
    <property type="entry name" value="TRANS-ACONITATE 2-METHYLTRANSFERASE"/>
    <property type="match status" value="1"/>
</dbReference>
<dbReference type="SUPFAM" id="SSF53335">
    <property type="entry name" value="S-adenosyl-L-methionine-dependent methyltransferases"/>
    <property type="match status" value="1"/>
</dbReference>
<dbReference type="GO" id="GO:0032259">
    <property type="term" value="P:methylation"/>
    <property type="evidence" value="ECO:0007669"/>
    <property type="project" value="UniProtKB-KW"/>
</dbReference>
<name>A0A179FWZ8_METCM</name>
<dbReference type="PANTHER" id="PTHR43861">
    <property type="entry name" value="TRANS-ACONITATE 2-METHYLTRANSFERASE-RELATED"/>
    <property type="match status" value="1"/>
</dbReference>
<evidence type="ECO:0000313" key="3">
    <source>
        <dbReference type="Proteomes" id="UP000078397"/>
    </source>
</evidence>
<dbReference type="CDD" id="cd02440">
    <property type="entry name" value="AdoMet_MTases"/>
    <property type="match status" value="1"/>
</dbReference>
<organism evidence="2 3">
    <name type="scientific">Pochonia chlamydosporia 170</name>
    <dbReference type="NCBI Taxonomy" id="1380566"/>
    <lineage>
        <taxon>Eukaryota</taxon>
        <taxon>Fungi</taxon>
        <taxon>Dikarya</taxon>
        <taxon>Ascomycota</taxon>
        <taxon>Pezizomycotina</taxon>
        <taxon>Sordariomycetes</taxon>
        <taxon>Hypocreomycetidae</taxon>
        <taxon>Hypocreales</taxon>
        <taxon>Clavicipitaceae</taxon>
        <taxon>Pochonia</taxon>
    </lineage>
</organism>
<dbReference type="GeneID" id="28846085"/>
<dbReference type="InterPro" id="IPR029063">
    <property type="entry name" value="SAM-dependent_MTases_sf"/>
</dbReference>
<keyword evidence="2" id="KW-0808">Transferase</keyword>
<evidence type="ECO:0000313" key="2">
    <source>
        <dbReference type="EMBL" id="OAQ69887.1"/>
    </source>
</evidence>
<accession>A0A179FWZ8</accession>
<dbReference type="GO" id="GO:0008757">
    <property type="term" value="F:S-adenosylmethionine-dependent methyltransferase activity"/>
    <property type="evidence" value="ECO:0007669"/>
    <property type="project" value="InterPro"/>
</dbReference>
<keyword evidence="2" id="KW-0489">Methyltransferase</keyword>
<dbReference type="AlphaFoldDB" id="A0A179FWZ8"/>
<dbReference type="OrthoDB" id="6329284at2759"/>
<gene>
    <name evidence="2" type="ORF">VFPPC_02443</name>
</gene>
<dbReference type="Gene3D" id="3.40.50.150">
    <property type="entry name" value="Vaccinia Virus protein VP39"/>
    <property type="match status" value="1"/>
</dbReference>
<dbReference type="RefSeq" id="XP_018146424.1">
    <property type="nucleotide sequence ID" value="XM_018282091.1"/>
</dbReference>
<dbReference type="InterPro" id="IPR013216">
    <property type="entry name" value="Methyltransf_11"/>
</dbReference>
<evidence type="ECO:0000259" key="1">
    <source>
        <dbReference type="Pfam" id="PF08241"/>
    </source>
</evidence>
<dbReference type="Proteomes" id="UP000078397">
    <property type="component" value="Unassembled WGS sequence"/>
</dbReference>
<dbReference type="KEGG" id="pchm:VFPPC_02443"/>
<dbReference type="STRING" id="1380566.A0A179FWZ8"/>
<comment type="caution">
    <text evidence="2">The sequence shown here is derived from an EMBL/GenBank/DDBJ whole genome shotgun (WGS) entry which is preliminary data.</text>
</comment>
<protein>
    <submittedName>
        <fullName evidence="2">Methyltransferase type 11</fullName>
    </submittedName>
</protein>
<sequence>MSATPEQRGIHSSWIDNAEFWDTNIGLHGNKYWQQLQKPSLERLVPIQPGCKALDLATGNGLVARWLASKGASVVASDGSEEMLKHASRRSSPEEADRISYRKLDVTLPEAFEEFLQSEPARGGFDVVTCNMALMDISDLEPMANALPKLLKKGGIFFATMLHPVFFTSGATRFVEVVTNEETGEYYNTRGKVIREYREKAPWRGVAVNGQPAFQLYFHRPLDVLLGTFFKTGLVMDNMEELYFEKQDAIKERPESSANYTQIPAIMVMRFRNM</sequence>
<reference evidence="2 3" key="1">
    <citation type="journal article" date="2016" name="PLoS Pathog.">
        <title>Biosynthesis of antibiotic leucinostatins in bio-control fungus Purpureocillium lilacinum and their inhibition on phytophthora revealed by genome mining.</title>
        <authorList>
            <person name="Wang G."/>
            <person name="Liu Z."/>
            <person name="Lin R."/>
            <person name="Li E."/>
            <person name="Mao Z."/>
            <person name="Ling J."/>
            <person name="Yang Y."/>
            <person name="Yin W.B."/>
            <person name="Xie B."/>
        </authorList>
    </citation>
    <scope>NUCLEOTIDE SEQUENCE [LARGE SCALE GENOMIC DNA]</scope>
    <source>
        <strain evidence="2">170</strain>
    </source>
</reference>
<dbReference type="Pfam" id="PF08241">
    <property type="entry name" value="Methyltransf_11"/>
    <property type="match status" value="1"/>
</dbReference>
<keyword evidence="3" id="KW-1185">Reference proteome</keyword>
<dbReference type="EMBL" id="LSBJ02000002">
    <property type="protein sequence ID" value="OAQ69887.1"/>
    <property type="molecule type" value="Genomic_DNA"/>
</dbReference>